<accession>A0A7D5SYS5</accession>
<feature type="domain" description="DUF8148" evidence="1">
    <location>
        <begin position="21"/>
        <end position="200"/>
    </location>
</feature>
<dbReference type="EMBL" id="CP058910">
    <property type="protein sequence ID" value="QLH76548.1"/>
    <property type="molecule type" value="Genomic_DNA"/>
</dbReference>
<dbReference type="RefSeq" id="WP_179910485.1">
    <property type="nucleotide sequence ID" value="NZ_CP058910.1"/>
</dbReference>
<organism evidence="2 3">
    <name type="scientific">Halosimplex rubrum</name>
    <dbReference type="NCBI Taxonomy" id="869889"/>
    <lineage>
        <taxon>Archaea</taxon>
        <taxon>Methanobacteriati</taxon>
        <taxon>Methanobacteriota</taxon>
        <taxon>Stenosarchaea group</taxon>
        <taxon>Halobacteria</taxon>
        <taxon>Halobacteriales</taxon>
        <taxon>Haloarculaceae</taxon>
        <taxon>Halosimplex</taxon>
    </lineage>
</organism>
<dbReference type="OrthoDB" id="235379at2157"/>
<evidence type="ECO:0000259" key="1">
    <source>
        <dbReference type="Pfam" id="PF26475"/>
    </source>
</evidence>
<keyword evidence="3" id="KW-1185">Reference proteome</keyword>
<sequence>MNRLASLGGCWNLSDSPVATCGWRPEHDESVTGRPRCCPDYIKALKFIEKGYPHLHVLFFNVPKRESDGMPWLCDKPELAKKWSDYGQGEIVDAYPLVYRDDLDDLAPEFQDDEGFVDWYRFGEHDHNEEWIRERTRAHDLTEFDDETEEMESTAGAYLGKYLSATFGSLLDTAESFEEPNEENRSSFADKAATWKLALYWVTNRRFWYCSQSSSYSISIEEHLHDPAVRESIRNLSIDSIRRACSPVITESLARRTWRHIDALEAGGERAIITLQQDLLQFILPEEIRFRCVINYLGAFASWDLPAEETKRWPKPKAVGKH</sequence>
<dbReference type="Proteomes" id="UP000509667">
    <property type="component" value="Chromosome"/>
</dbReference>
<gene>
    <name evidence="2" type="ORF">HZS55_04175</name>
</gene>
<dbReference type="GeneID" id="56077032"/>
<protein>
    <recommendedName>
        <fullName evidence="1">DUF8148 domain-containing protein</fullName>
    </recommendedName>
</protein>
<dbReference type="AlphaFoldDB" id="A0A7D5SYS5"/>
<dbReference type="KEGG" id="hrr:HZS55_04175"/>
<evidence type="ECO:0000313" key="2">
    <source>
        <dbReference type="EMBL" id="QLH76548.1"/>
    </source>
</evidence>
<dbReference type="Pfam" id="PF26475">
    <property type="entry name" value="DUF8148_C"/>
    <property type="match status" value="1"/>
</dbReference>
<reference evidence="2 3" key="1">
    <citation type="submission" date="2020-07" db="EMBL/GenBank/DDBJ databases">
        <title>Halosimplex pelagicum sp. nov. and Halosimplex rubrum sp. nov., isolated from salted brown alga Laminaria, and emended description of the genus Halosimplex.</title>
        <authorList>
            <person name="Cui H."/>
        </authorList>
    </citation>
    <scope>NUCLEOTIDE SEQUENCE [LARGE SCALE GENOMIC DNA]</scope>
    <source>
        <strain evidence="2 3">R27</strain>
    </source>
</reference>
<dbReference type="InterPro" id="IPR059016">
    <property type="entry name" value="DUF8148_C"/>
</dbReference>
<evidence type="ECO:0000313" key="3">
    <source>
        <dbReference type="Proteomes" id="UP000509667"/>
    </source>
</evidence>
<proteinExistence type="predicted"/>
<name>A0A7D5SYS5_9EURY</name>